<dbReference type="EMBL" id="RBZP01000001">
    <property type="protein sequence ID" value="RKQ37620.1"/>
    <property type="molecule type" value="Genomic_DNA"/>
</dbReference>
<comment type="caution">
    <text evidence="2">The sequence shown here is derived from an EMBL/GenBank/DDBJ whole genome shotgun (WGS) entry which is preliminary data.</text>
</comment>
<reference evidence="2 3" key="1">
    <citation type="journal article" date="2016" name="Int. J. Syst. Evol. Microbiol.">
        <title>Oceanobacillus halophilus sp. nov., a novel moderately halophilic bacterium from a hypersaline lake.</title>
        <authorList>
            <person name="Amoozegar M.A."/>
            <person name="Bagheri M."/>
            <person name="Makhdoumi A."/>
            <person name="Nikou M.M."/>
            <person name="Fazeli S.A.S."/>
            <person name="Schumann P."/>
            <person name="Sproer C."/>
            <person name="Sanchez-Porro C."/>
            <person name="Ventosa A."/>
        </authorList>
    </citation>
    <scope>NUCLEOTIDE SEQUENCE [LARGE SCALE GENOMIC DNA]</scope>
    <source>
        <strain evidence="2 3">DSM 23996</strain>
    </source>
</reference>
<dbReference type="SMART" id="SM00471">
    <property type="entry name" value="HDc"/>
    <property type="match status" value="1"/>
</dbReference>
<accession>A0A495ADD1</accession>
<gene>
    <name evidence="2" type="ORF">D8M06_02105</name>
</gene>
<evidence type="ECO:0000313" key="2">
    <source>
        <dbReference type="EMBL" id="RKQ37620.1"/>
    </source>
</evidence>
<dbReference type="SUPFAM" id="SSF109604">
    <property type="entry name" value="HD-domain/PDEase-like"/>
    <property type="match status" value="1"/>
</dbReference>
<organism evidence="2 3">
    <name type="scientific">Oceanobacillus halophilus</name>
    <dbReference type="NCBI Taxonomy" id="930130"/>
    <lineage>
        <taxon>Bacteria</taxon>
        <taxon>Bacillati</taxon>
        <taxon>Bacillota</taxon>
        <taxon>Bacilli</taxon>
        <taxon>Bacillales</taxon>
        <taxon>Bacillaceae</taxon>
        <taxon>Oceanobacillus</taxon>
    </lineage>
</organism>
<protein>
    <submittedName>
        <fullName evidence="2">HD domain-containing protein</fullName>
    </submittedName>
</protein>
<dbReference type="Pfam" id="PF01966">
    <property type="entry name" value="HD"/>
    <property type="match status" value="1"/>
</dbReference>
<dbReference type="PANTHER" id="PTHR33594">
    <property type="entry name" value="SUPERFAMILY HYDROLASE, PUTATIVE (AFU_ORTHOLOGUE AFUA_1G03035)-RELATED"/>
    <property type="match status" value="1"/>
</dbReference>
<dbReference type="PROSITE" id="PS51831">
    <property type="entry name" value="HD"/>
    <property type="match status" value="1"/>
</dbReference>
<dbReference type="InterPro" id="IPR003607">
    <property type="entry name" value="HD/PDEase_dom"/>
</dbReference>
<keyword evidence="3" id="KW-1185">Reference proteome</keyword>
<feature type="domain" description="HD" evidence="1">
    <location>
        <begin position="28"/>
        <end position="127"/>
    </location>
</feature>
<dbReference type="InterPro" id="IPR006674">
    <property type="entry name" value="HD_domain"/>
</dbReference>
<dbReference type="Gene3D" id="1.10.472.50">
    <property type="entry name" value="HD-domain/PDEase-like"/>
    <property type="match status" value="1"/>
</dbReference>
<dbReference type="OrthoDB" id="9797344at2"/>
<sequence length="197" mass="22970">MVNIKQKKIEEIKEYVQDLFNKDSSGHDFYHMQRVANMAKNIALHEGADEFICEVAAWLHDIGDYKLFQNPDVAINELKAFLISLSINEQDMETILHIIRNISYSKGKIPDTIEGKIVQDADRLDAIGAIGIARTFAYGGTKGQMIYHEEQENTSVQHFYDKLLKLKEMMHTEQAKKIAQQRHQFMENFLEQFFQEW</sequence>
<name>A0A495ADD1_9BACI</name>
<dbReference type="CDD" id="cd00077">
    <property type="entry name" value="HDc"/>
    <property type="match status" value="1"/>
</dbReference>
<dbReference type="AlphaFoldDB" id="A0A495ADD1"/>
<proteinExistence type="predicted"/>
<dbReference type="Gene3D" id="1.20.58.1910">
    <property type="match status" value="1"/>
</dbReference>
<dbReference type="Proteomes" id="UP000269301">
    <property type="component" value="Unassembled WGS sequence"/>
</dbReference>
<evidence type="ECO:0000313" key="3">
    <source>
        <dbReference type="Proteomes" id="UP000269301"/>
    </source>
</evidence>
<dbReference type="PANTHER" id="PTHR33594:SF1">
    <property type="entry name" value="HD_PDEASE DOMAIN-CONTAINING PROTEIN"/>
    <property type="match status" value="1"/>
</dbReference>
<evidence type="ECO:0000259" key="1">
    <source>
        <dbReference type="PROSITE" id="PS51831"/>
    </source>
</evidence>
<dbReference type="RefSeq" id="WP_121202699.1">
    <property type="nucleotide sequence ID" value="NZ_RBZP01000001.1"/>
</dbReference>